<proteinExistence type="predicted"/>
<name>A0A137P5A1_CONC2</name>
<reference evidence="1 2" key="1">
    <citation type="journal article" date="2015" name="Genome Biol. Evol.">
        <title>Phylogenomic analyses indicate that early fungi evolved digesting cell walls of algal ancestors of land plants.</title>
        <authorList>
            <person name="Chang Y."/>
            <person name="Wang S."/>
            <person name="Sekimoto S."/>
            <person name="Aerts A.L."/>
            <person name="Choi C."/>
            <person name="Clum A."/>
            <person name="LaButti K.M."/>
            <person name="Lindquist E.A."/>
            <person name="Yee Ngan C."/>
            <person name="Ohm R.A."/>
            <person name="Salamov A.A."/>
            <person name="Grigoriev I.V."/>
            <person name="Spatafora J.W."/>
            <person name="Berbee M.L."/>
        </authorList>
    </citation>
    <scope>NUCLEOTIDE SEQUENCE [LARGE SCALE GENOMIC DNA]</scope>
    <source>
        <strain evidence="1 2">NRRL 28638</strain>
    </source>
</reference>
<dbReference type="EMBL" id="KQ964510">
    <property type="protein sequence ID" value="KXN70185.1"/>
    <property type="molecule type" value="Genomic_DNA"/>
</dbReference>
<dbReference type="AlphaFoldDB" id="A0A137P5A1"/>
<accession>A0A137P5A1</accession>
<evidence type="ECO:0000313" key="1">
    <source>
        <dbReference type="EMBL" id="KXN70185.1"/>
    </source>
</evidence>
<evidence type="ECO:0000313" key="2">
    <source>
        <dbReference type="Proteomes" id="UP000070444"/>
    </source>
</evidence>
<protein>
    <submittedName>
        <fullName evidence="1">Uncharacterized protein</fullName>
    </submittedName>
</protein>
<sequence>MYSPPSHSSYMKQQPVYSPTDYPDSFLSTDPKMEVNFDINFTSIQLYVLYSKFSKEHSCVLSDIQNQSHLGIDLSRINMSGSYTSHMTDSTSNSIYSDIKIKSFKVWEYLASSDYPPLKTEDEIRSWPRDTYLPIIGFDKNLPNSTSFFSLMQHINESKLELTGLPSYWS</sequence>
<feature type="non-terminal residue" evidence="1">
    <location>
        <position position="170"/>
    </location>
</feature>
<gene>
    <name evidence="1" type="ORF">CONCODRAFT_78976</name>
</gene>
<organism evidence="1 2">
    <name type="scientific">Conidiobolus coronatus (strain ATCC 28846 / CBS 209.66 / NRRL 28638)</name>
    <name type="common">Delacroixia coronata</name>
    <dbReference type="NCBI Taxonomy" id="796925"/>
    <lineage>
        <taxon>Eukaryota</taxon>
        <taxon>Fungi</taxon>
        <taxon>Fungi incertae sedis</taxon>
        <taxon>Zoopagomycota</taxon>
        <taxon>Entomophthoromycotina</taxon>
        <taxon>Entomophthoromycetes</taxon>
        <taxon>Entomophthorales</taxon>
        <taxon>Ancylistaceae</taxon>
        <taxon>Conidiobolus</taxon>
    </lineage>
</organism>
<keyword evidence="2" id="KW-1185">Reference proteome</keyword>
<dbReference type="Proteomes" id="UP000070444">
    <property type="component" value="Unassembled WGS sequence"/>
</dbReference>